<dbReference type="GeneID" id="82257481"/>
<evidence type="ECO:0000313" key="3">
    <source>
        <dbReference type="EMBL" id="SEJ05202.1"/>
    </source>
</evidence>
<keyword evidence="2" id="KW-0732">Signal</keyword>
<proteinExistence type="inferred from homology"/>
<evidence type="ECO:0000256" key="1">
    <source>
        <dbReference type="ARBA" id="ARBA00009580"/>
    </source>
</evidence>
<dbReference type="PANTHER" id="PTHR31126:SF1">
    <property type="entry name" value="TYROSINE SPECIFIC PROTEIN PHOSPHATASES DOMAIN-CONTAINING PROTEIN"/>
    <property type="match status" value="1"/>
</dbReference>
<dbReference type="Pfam" id="PF13350">
    <property type="entry name" value="Y_phosphatase3"/>
    <property type="match status" value="1"/>
</dbReference>
<evidence type="ECO:0000256" key="2">
    <source>
        <dbReference type="SAM" id="SignalP"/>
    </source>
</evidence>
<dbReference type="InterPro" id="IPR029021">
    <property type="entry name" value="Prot-tyrosine_phosphatase-like"/>
</dbReference>
<protein>
    <submittedName>
        <fullName evidence="3">Protein-tyrosine phosphatase</fullName>
    </submittedName>
</protein>
<dbReference type="Gene3D" id="3.90.190.10">
    <property type="entry name" value="Protein tyrosine phosphatase superfamily"/>
    <property type="match status" value="1"/>
</dbReference>
<reference evidence="3 4" key="1">
    <citation type="submission" date="2016-10" db="EMBL/GenBank/DDBJ databases">
        <authorList>
            <person name="de Groot N.N."/>
        </authorList>
    </citation>
    <scope>NUCLEOTIDE SEQUENCE [LARGE SCALE GENOMIC DNA]</scope>
    <source>
        <strain evidence="3 4">DSM 23048</strain>
    </source>
</reference>
<dbReference type="RefSeq" id="WP_074746434.1">
    <property type="nucleotide sequence ID" value="NZ_FNYS01000010.1"/>
</dbReference>
<evidence type="ECO:0000313" key="4">
    <source>
        <dbReference type="Proteomes" id="UP000183077"/>
    </source>
</evidence>
<dbReference type="AlphaFoldDB" id="A0A1H6VYB2"/>
<dbReference type="Proteomes" id="UP000183077">
    <property type="component" value="Unassembled WGS sequence"/>
</dbReference>
<name>A0A1H6VYB2_9FLAO</name>
<sequence>MKKFILAFGLLVLQSTSIFAQETQKPILLPLEGAINFRDIGGYTTTTGKKVLTDKIFRSAEISTLTDKDLKELKDLHITSVIDFRGTDEAKQAPDKLPEGAQYYLCPAGSENVANGNYGDFIEKIKNNDDSFLMDFYGEKGVQYFGDRYRLMFDKLLNNSDKEAILYHCTGGRDRTGMATALIYYILQVPMETIEEDYVASNVFLKEKKKVGGDKSEQTYAAMVKATGLSKETIEERMALKPKYIRAFFEAINTKYGSVENFLKKEMNITSTDIEKLRQKYTK</sequence>
<dbReference type="GO" id="GO:0004721">
    <property type="term" value="F:phosphoprotein phosphatase activity"/>
    <property type="evidence" value="ECO:0007669"/>
    <property type="project" value="InterPro"/>
</dbReference>
<dbReference type="SUPFAM" id="SSF52799">
    <property type="entry name" value="(Phosphotyrosine protein) phosphatases II"/>
    <property type="match status" value="1"/>
</dbReference>
<dbReference type="PANTHER" id="PTHR31126">
    <property type="entry name" value="TYROSINE-PROTEIN PHOSPHATASE"/>
    <property type="match status" value="1"/>
</dbReference>
<comment type="similarity">
    <text evidence="1">Belongs to the protein-tyrosine phosphatase family.</text>
</comment>
<accession>A0A1H6VYB2</accession>
<feature type="chain" id="PRO_5010350720" evidence="2">
    <location>
        <begin position="21"/>
        <end position="283"/>
    </location>
</feature>
<dbReference type="InterPro" id="IPR026893">
    <property type="entry name" value="Tyr/Ser_Pase_IphP-type"/>
</dbReference>
<feature type="signal peptide" evidence="2">
    <location>
        <begin position="1"/>
        <end position="20"/>
    </location>
</feature>
<gene>
    <name evidence="3" type="ORF">SAMN04488018_11072</name>
</gene>
<organism evidence="3 4">
    <name type="scientific">Myroides marinus</name>
    <dbReference type="NCBI Taxonomy" id="703342"/>
    <lineage>
        <taxon>Bacteria</taxon>
        <taxon>Pseudomonadati</taxon>
        <taxon>Bacteroidota</taxon>
        <taxon>Flavobacteriia</taxon>
        <taxon>Flavobacteriales</taxon>
        <taxon>Flavobacteriaceae</taxon>
        <taxon>Myroides</taxon>
    </lineage>
</organism>
<dbReference type="EMBL" id="FNYS01000010">
    <property type="protein sequence ID" value="SEJ05202.1"/>
    <property type="molecule type" value="Genomic_DNA"/>
</dbReference>